<evidence type="ECO:0000256" key="2">
    <source>
        <dbReference type="PROSITE-ProRule" id="PRU00169"/>
    </source>
</evidence>
<name>A0A6L6Q9H8_9BURK</name>
<dbReference type="NCBIfam" id="TIGR01764">
    <property type="entry name" value="excise"/>
    <property type="match status" value="1"/>
</dbReference>
<dbReference type="InterPro" id="IPR050595">
    <property type="entry name" value="Bact_response_regulator"/>
</dbReference>
<dbReference type="CDD" id="cd04762">
    <property type="entry name" value="HTH_MerR-trunc"/>
    <property type="match status" value="1"/>
</dbReference>
<gene>
    <name evidence="4" type="ORF">GM668_29905</name>
</gene>
<dbReference type="Gene3D" id="1.10.1660.10">
    <property type="match status" value="1"/>
</dbReference>
<evidence type="ECO:0000256" key="1">
    <source>
        <dbReference type="ARBA" id="ARBA00022553"/>
    </source>
</evidence>
<dbReference type="InterPro" id="IPR009061">
    <property type="entry name" value="DNA-bd_dom_put_sf"/>
</dbReference>
<dbReference type="AlphaFoldDB" id="A0A6L6Q9H8"/>
<feature type="domain" description="Response regulatory" evidence="3">
    <location>
        <begin position="96"/>
        <end position="214"/>
    </location>
</feature>
<dbReference type="PROSITE" id="PS50110">
    <property type="entry name" value="RESPONSE_REGULATORY"/>
    <property type="match status" value="1"/>
</dbReference>
<keyword evidence="4" id="KW-0238">DNA-binding</keyword>
<dbReference type="InterPro" id="IPR010093">
    <property type="entry name" value="SinI_DNA-bd"/>
</dbReference>
<dbReference type="Gene3D" id="3.40.50.2300">
    <property type="match status" value="1"/>
</dbReference>
<dbReference type="GO" id="GO:0003677">
    <property type="term" value="F:DNA binding"/>
    <property type="evidence" value="ECO:0007669"/>
    <property type="project" value="UniProtKB-KW"/>
</dbReference>
<dbReference type="Proteomes" id="UP000484015">
    <property type="component" value="Unassembled WGS sequence"/>
</dbReference>
<keyword evidence="1 2" id="KW-0597">Phosphoprotein</keyword>
<dbReference type="GO" id="GO:0000160">
    <property type="term" value="P:phosphorelay signal transduction system"/>
    <property type="evidence" value="ECO:0007669"/>
    <property type="project" value="InterPro"/>
</dbReference>
<dbReference type="PANTHER" id="PTHR44591:SF23">
    <property type="entry name" value="CHEY SUBFAMILY"/>
    <property type="match status" value="1"/>
</dbReference>
<dbReference type="SUPFAM" id="SSF52172">
    <property type="entry name" value="CheY-like"/>
    <property type="match status" value="1"/>
</dbReference>
<dbReference type="Pfam" id="PF12728">
    <property type="entry name" value="HTH_17"/>
    <property type="match status" value="1"/>
</dbReference>
<comment type="caution">
    <text evidence="4">The sequence shown here is derived from an EMBL/GenBank/DDBJ whole genome shotgun (WGS) entry which is preliminary data.</text>
</comment>
<accession>A0A6L6Q9H8</accession>
<dbReference type="SMART" id="SM00448">
    <property type="entry name" value="REC"/>
    <property type="match status" value="1"/>
</dbReference>
<dbReference type="InterPro" id="IPR001789">
    <property type="entry name" value="Sig_transdc_resp-reg_receiver"/>
</dbReference>
<sequence length="227" mass="24785">MINRHGPDVTDSDFNDEVCTTPEAARLLGISPSTVQQLVEAGIIKAWKTKGGHRRIPLSAVHAYKASTLATAEPASSAVPAVAPKLAPVRAGQPLQVLVVEDNPMQQVVYQQHFNAWKLPMQVQYCDNGYKALLEIAAQKPDVLLSDIMMAGLDGLEMIRTLLERPELADMSIAILSSVEPDVLEQRGGIPPHVLYFGKPVEFDELRGFLRGCCAQKARNELRLPPG</sequence>
<protein>
    <submittedName>
        <fullName evidence="4">Excisionase family DNA-binding protein</fullName>
    </submittedName>
</protein>
<dbReference type="Pfam" id="PF00072">
    <property type="entry name" value="Response_reg"/>
    <property type="match status" value="1"/>
</dbReference>
<evidence type="ECO:0000259" key="3">
    <source>
        <dbReference type="PROSITE" id="PS50110"/>
    </source>
</evidence>
<dbReference type="PANTHER" id="PTHR44591">
    <property type="entry name" value="STRESS RESPONSE REGULATOR PROTEIN 1"/>
    <property type="match status" value="1"/>
</dbReference>
<dbReference type="SUPFAM" id="SSF46955">
    <property type="entry name" value="Putative DNA-binding domain"/>
    <property type="match status" value="1"/>
</dbReference>
<reference evidence="4 5" key="1">
    <citation type="submission" date="2019-11" db="EMBL/GenBank/DDBJ databases">
        <title>Type strains purchased from KCTC, JCM and DSMZ.</title>
        <authorList>
            <person name="Lu H."/>
        </authorList>
    </citation>
    <scope>NUCLEOTIDE SEQUENCE [LARGE SCALE GENOMIC DNA]</scope>
    <source>
        <strain evidence="4 5">KCTC 42409</strain>
    </source>
</reference>
<feature type="modified residue" description="4-aspartylphosphate" evidence="2">
    <location>
        <position position="147"/>
    </location>
</feature>
<dbReference type="EMBL" id="WNLA01000050">
    <property type="protein sequence ID" value="MTW06295.1"/>
    <property type="molecule type" value="Genomic_DNA"/>
</dbReference>
<evidence type="ECO:0000313" key="5">
    <source>
        <dbReference type="Proteomes" id="UP000484015"/>
    </source>
</evidence>
<dbReference type="InterPro" id="IPR041657">
    <property type="entry name" value="HTH_17"/>
</dbReference>
<evidence type="ECO:0000313" key="4">
    <source>
        <dbReference type="EMBL" id="MTW06295.1"/>
    </source>
</evidence>
<proteinExistence type="predicted"/>
<dbReference type="OrthoDB" id="5416564at2"/>
<dbReference type="InterPro" id="IPR011006">
    <property type="entry name" value="CheY-like_superfamily"/>
</dbReference>
<organism evidence="4 5">
    <name type="scientific">Pseudoduganella ginsengisoli</name>
    <dbReference type="NCBI Taxonomy" id="1462440"/>
    <lineage>
        <taxon>Bacteria</taxon>
        <taxon>Pseudomonadati</taxon>
        <taxon>Pseudomonadota</taxon>
        <taxon>Betaproteobacteria</taxon>
        <taxon>Burkholderiales</taxon>
        <taxon>Oxalobacteraceae</taxon>
        <taxon>Telluria group</taxon>
        <taxon>Pseudoduganella</taxon>
    </lineage>
</organism>
<keyword evidence="5" id="KW-1185">Reference proteome</keyword>